<comment type="caution">
    <text evidence="1">The sequence shown here is derived from an EMBL/GenBank/DDBJ whole genome shotgun (WGS) entry which is preliminary data.</text>
</comment>
<dbReference type="STRING" id="907931.GCA_000165675_00472"/>
<sequence length="30" mass="3483">MSFSLLIYTIILTEQIILSTKLLNIFKNVL</sequence>
<proteinExistence type="predicted"/>
<organism evidence="1 2">
    <name type="scientific">Leuconostoc fallax</name>
    <dbReference type="NCBI Taxonomy" id="1251"/>
    <lineage>
        <taxon>Bacteria</taxon>
        <taxon>Bacillati</taxon>
        <taxon>Bacillota</taxon>
        <taxon>Bacilli</taxon>
        <taxon>Lactobacillales</taxon>
        <taxon>Lactobacillaceae</taxon>
        <taxon>Leuconostoc</taxon>
    </lineage>
</organism>
<protein>
    <submittedName>
        <fullName evidence="1">Uncharacterized protein</fullName>
    </submittedName>
</protein>
<dbReference type="EMBL" id="PUFI01000014">
    <property type="protein sequence ID" value="TDG68259.1"/>
    <property type="molecule type" value="Genomic_DNA"/>
</dbReference>
<evidence type="ECO:0000313" key="1">
    <source>
        <dbReference type="EMBL" id="TDG68259.1"/>
    </source>
</evidence>
<keyword evidence="2" id="KW-1185">Reference proteome</keyword>
<gene>
    <name evidence="1" type="ORF">C5L23_000565</name>
</gene>
<reference evidence="1 2" key="1">
    <citation type="journal article" date="2019" name="Appl. Microbiol. Biotechnol.">
        <title>Uncovering carbohydrate metabolism through a genotype-phenotype association study of 56 lactic acid bacteria genomes.</title>
        <authorList>
            <person name="Buron-Moles G."/>
            <person name="Chailyan A."/>
            <person name="Dolejs I."/>
            <person name="Forster J."/>
            <person name="Miks M.H."/>
        </authorList>
    </citation>
    <scope>NUCLEOTIDE SEQUENCE [LARGE SCALE GENOMIC DNA]</scope>
    <source>
        <strain evidence="1 2">ATCC 700006</strain>
    </source>
</reference>
<evidence type="ECO:0000313" key="2">
    <source>
        <dbReference type="Proteomes" id="UP000295681"/>
    </source>
</evidence>
<dbReference type="AlphaFoldDB" id="A0A4R5N8J5"/>
<dbReference type="Proteomes" id="UP000295681">
    <property type="component" value="Unassembled WGS sequence"/>
</dbReference>
<name>A0A4R5N8J5_9LACO</name>
<accession>A0A4R5N8J5</accession>